<dbReference type="Pfam" id="PF09587">
    <property type="entry name" value="PGA_cap"/>
    <property type="match status" value="1"/>
</dbReference>
<dbReference type="CDD" id="cd07381">
    <property type="entry name" value="MPP_CapA"/>
    <property type="match status" value="1"/>
</dbReference>
<dbReference type="PANTHER" id="PTHR33393">
    <property type="entry name" value="POLYGLUTAMINE SYNTHESIS ACCESSORY PROTEIN RV0574C-RELATED"/>
    <property type="match status" value="1"/>
</dbReference>
<keyword evidence="4" id="KW-1185">Reference proteome</keyword>
<dbReference type="InterPro" id="IPR019079">
    <property type="entry name" value="Capsule_synth_CapA"/>
</dbReference>
<dbReference type="InterPro" id="IPR029052">
    <property type="entry name" value="Metallo-depent_PP-like"/>
</dbReference>
<gene>
    <name evidence="3" type="ORF">MTBBW1_1470014</name>
</gene>
<evidence type="ECO:0000256" key="1">
    <source>
        <dbReference type="ARBA" id="ARBA00005662"/>
    </source>
</evidence>
<dbReference type="SMART" id="SM00854">
    <property type="entry name" value="PGA_cap"/>
    <property type="match status" value="1"/>
</dbReference>
<accession>A0A1W1H8A7</accession>
<dbReference type="SUPFAM" id="SSF56300">
    <property type="entry name" value="Metallo-dependent phosphatases"/>
    <property type="match status" value="1"/>
</dbReference>
<dbReference type="STRING" id="1246637.MTBBW1_1470014"/>
<evidence type="ECO:0000259" key="2">
    <source>
        <dbReference type="SMART" id="SM00854"/>
    </source>
</evidence>
<feature type="domain" description="Capsule synthesis protein CapA" evidence="2">
    <location>
        <begin position="2"/>
        <end position="235"/>
    </location>
</feature>
<dbReference type="PANTHER" id="PTHR33393:SF11">
    <property type="entry name" value="POLYGLUTAMINE SYNTHESIS ACCESSORY PROTEIN RV0574C-RELATED"/>
    <property type="match status" value="1"/>
</dbReference>
<reference evidence="3 4" key="1">
    <citation type="submission" date="2017-03" db="EMBL/GenBank/DDBJ databases">
        <authorList>
            <person name="Afonso C.L."/>
            <person name="Miller P.J."/>
            <person name="Scott M.A."/>
            <person name="Spackman E."/>
            <person name="Goraichik I."/>
            <person name="Dimitrov K.M."/>
            <person name="Suarez D.L."/>
            <person name="Swayne D.E."/>
        </authorList>
    </citation>
    <scope>NUCLEOTIDE SEQUENCE [LARGE SCALE GENOMIC DNA]</scope>
    <source>
        <strain evidence="3">PRJEB14757</strain>
    </source>
</reference>
<sequence length="376" mass="43175">MNIIITGDFFISDEFKNKPLIDKSVIDFFQAADCRIVNLEAPLTSENPKNKILKSGPHLRMSEDAVMPFLKQLKVYGVTLANNHILDYGAKGLADTFAALKRNNIHYVGGGNNLAEANKPLTIEQDGMKVAILNFCENEWSIAEDDKPGANPMDIIDNTNQIKAAKATHDKVISIIHGGHEYYHLPSPRMVKQYRFYADNGADAIVGHHTHCIGGYEIYNEVPIIYSLGNFIFTRENKNPLWYSGLVAKLNLKPNKPIQFTLKATSQTPINYNLSLKEDEKNIFNDIKNFNRIIQDKELLAKEWHTFITSREKNYHKKLSPMSVLTNRYLKYVFYKFIFNQLYLNNNYLATFLNILRCEAHSDALIYTIRRLLYNK</sequence>
<evidence type="ECO:0000313" key="4">
    <source>
        <dbReference type="Proteomes" id="UP000191931"/>
    </source>
</evidence>
<evidence type="ECO:0000313" key="3">
    <source>
        <dbReference type="EMBL" id="SLM28701.1"/>
    </source>
</evidence>
<dbReference type="InterPro" id="IPR052169">
    <property type="entry name" value="CW_Biosynth-Accessory"/>
</dbReference>
<dbReference type="Gene3D" id="3.60.21.10">
    <property type="match status" value="1"/>
</dbReference>
<comment type="similarity">
    <text evidence="1">Belongs to the CapA family.</text>
</comment>
<proteinExistence type="inferred from homology"/>
<protein>
    <submittedName>
        <fullName evidence="3">Putative Capsule biosynthesis protein CapA</fullName>
    </submittedName>
</protein>
<name>A0A1W1H8A7_9BACT</name>
<dbReference type="AlphaFoldDB" id="A0A1W1H8A7"/>
<dbReference type="RefSeq" id="WP_186441413.1">
    <property type="nucleotide sequence ID" value="NZ_LT828549.1"/>
</dbReference>
<dbReference type="Proteomes" id="UP000191931">
    <property type="component" value="Unassembled WGS sequence"/>
</dbReference>
<organism evidence="3 4">
    <name type="scientific">Desulfamplus magnetovallimortis</name>
    <dbReference type="NCBI Taxonomy" id="1246637"/>
    <lineage>
        <taxon>Bacteria</taxon>
        <taxon>Pseudomonadati</taxon>
        <taxon>Thermodesulfobacteriota</taxon>
        <taxon>Desulfobacteria</taxon>
        <taxon>Desulfobacterales</taxon>
        <taxon>Desulfobacteraceae</taxon>
        <taxon>Desulfamplus</taxon>
    </lineage>
</organism>
<dbReference type="EMBL" id="FWEV01000054">
    <property type="protein sequence ID" value="SLM28701.1"/>
    <property type="molecule type" value="Genomic_DNA"/>
</dbReference>